<keyword evidence="8" id="KW-0175">Coiled coil</keyword>
<evidence type="ECO:0000256" key="2">
    <source>
        <dbReference type="ARBA" id="ARBA00004305"/>
    </source>
</evidence>
<dbReference type="Pfam" id="PF16026">
    <property type="entry name" value="MIEAP"/>
    <property type="match status" value="1"/>
</dbReference>
<dbReference type="InterPro" id="IPR026169">
    <property type="entry name" value="MIEAP"/>
</dbReference>
<dbReference type="PANTHER" id="PTHR21771:SF0">
    <property type="entry name" value="MITOCHONDRIA-EATING PROTEIN"/>
    <property type="match status" value="1"/>
</dbReference>
<keyword evidence="11" id="KW-0472">Membrane</keyword>
<dbReference type="GO" id="GO:0008289">
    <property type="term" value="F:lipid binding"/>
    <property type="evidence" value="ECO:0007669"/>
    <property type="project" value="UniProtKB-KW"/>
</dbReference>
<feature type="domain" description="Mitochondria-eating protein C-terminal" evidence="14">
    <location>
        <begin position="54"/>
        <end position="174"/>
    </location>
</feature>
<evidence type="ECO:0000256" key="11">
    <source>
        <dbReference type="ARBA" id="ARBA00023136"/>
    </source>
</evidence>
<keyword evidence="10" id="KW-0496">Mitochondrion</keyword>
<evidence type="ECO:0000256" key="9">
    <source>
        <dbReference type="ARBA" id="ARBA00023121"/>
    </source>
</evidence>
<evidence type="ECO:0000313" key="16">
    <source>
        <dbReference type="RefSeq" id="XP_035679468.1"/>
    </source>
</evidence>
<evidence type="ECO:0000256" key="7">
    <source>
        <dbReference type="ARBA" id="ARBA00022787"/>
    </source>
</evidence>
<sequence>MDEAMRISNETMTLFTTSLDRMLLEPVQETGKKYPATTLTTEGQPSNQSVELTDKQQDPDLQRRVKDIIKERSDKCNIDDIIKRVEECMMTKERYRHHIPSGSGRRKRLETYISECCRLAWRMNVQTPAMAISIETDVPFDPALHERAYDCQSFGDAAEVIDYYVWPTLFDAENHFPVRKKGRVHTKRK</sequence>
<evidence type="ECO:0000256" key="8">
    <source>
        <dbReference type="ARBA" id="ARBA00023054"/>
    </source>
</evidence>
<dbReference type="InterPro" id="IPR031981">
    <property type="entry name" value="MIEAP_C"/>
</dbReference>
<evidence type="ECO:0000256" key="4">
    <source>
        <dbReference type="ARBA" id="ARBA00008233"/>
    </source>
</evidence>
<evidence type="ECO:0000256" key="3">
    <source>
        <dbReference type="ARBA" id="ARBA00004496"/>
    </source>
</evidence>
<evidence type="ECO:0000256" key="5">
    <source>
        <dbReference type="ARBA" id="ARBA00019863"/>
    </source>
</evidence>
<organism evidence="15 16">
    <name type="scientific">Branchiostoma floridae</name>
    <name type="common">Florida lancelet</name>
    <name type="synonym">Amphioxus</name>
    <dbReference type="NCBI Taxonomy" id="7739"/>
    <lineage>
        <taxon>Eukaryota</taxon>
        <taxon>Metazoa</taxon>
        <taxon>Chordata</taxon>
        <taxon>Cephalochordata</taxon>
        <taxon>Leptocardii</taxon>
        <taxon>Amphioxiformes</taxon>
        <taxon>Branchiostomatidae</taxon>
        <taxon>Branchiostoma</taxon>
    </lineage>
</organism>
<dbReference type="Proteomes" id="UP000001554">
    <property type="component" value="Chromosome 1"/>
</dbReference>
<dbReference type="GO" id="GO:0005759">
    <property type="term" value="C:mitochondrial matrix"/>
    <property type="evidence" value="ECO:0007669"/>
    <property type="project" value="UniProtKB-SubCell"/>
</dbReference>
<accession>A0A9J7LAY7</accession>
<keyword evidence="9" id="KW-0446">Lipid-binding</keyword>
<dbReference type="PANTHER" id="PTHR21771">
    <property type="entry name" value="MITOCHONDRIA-EATING PROTEIN-RELATED"/>
    <property type="match status" value="1"/>
</dbReference>
<evidence type="ECO:0000256" key="12">
    <source>
        <dbReference type="ARBA" id="ARBA00032687"/>
    </source>
</evidence>
<dbReference type="GO" id="GO:0005741">
    <property type="term" value="C:mitochondrial outer membrane"/>
    <property type="evidence" value="ECO:0007669"/>
    <property type="project" value="UniProtKB-SubCell"/>
</dbReference>
<dbReference type="OrthoDB" id="6105707at2759"/>
<evidence type="ECO:0000256" key="1">
    <source>
        <dbReference type="ARBA" id="ARBA00004294"/>
    </source>
</evidence>
<evidence type="ECO:0000256" key="6">
    <source>
        <dbReference type="ARBA" id="ARBA00022490"/>
    </source>
</evidence>
<gene>
    <name evidence="16" type="primary">LOC118417804</name>
</gene>
<dbReference type="KEGG" id="bfo:118417804"/>
<evidence type="ECO:0000256" key="13">
    <source>
        <dbReference type="SAM" id="MobiDB-lite"/>
    </source>
</evidence>
<feature type="compositionally biased region" description="Polar residues" evidence="13">
    <location>
        <begin position="37"/>
        <end position="51"/>
    </location>
</feature>
<keyword evidence="6" id="KW-0963">Cytoplasm</keyword>
<protein>
    <recommendedName>
        <fullName evidence="5">Mitochondria-eating protein</fullName>
    </recommendedName>
    <alternativeName>
        <fullName evidence="12">Spermatogenesis-associated protein 18</fullName>
    </alternativeName>
</protein>
<comment type="subcellular location">
    <subcellularLocation>
        <location evidence="3">Cytoplasm</location>
    </subcellularLocation>
    <subcellularLocation>
        <location evidence="2">Mitochondrion matrix</location>
    </subcellularLocation>
    <subcellularLocation>
        <location evidence="1">Mitochondrion outer membrane</location>
    </subcellularLocation>
</comment>
<evidence type="ECO:0000256" key="10">
    <source>
        <dbReference type="ARBA" id="ARBA00023128"/>
    </source>
</evidence>
<keyword evidence="7" id="KW-1000">Mitochondrion outer membrane</keyword>
<proteinExistence type="inferred from homology"/>
<reference evidence="15" key="1">
    <citation type="journal article" date="2020" name="Nat. Ecol. Evol.">
        <title>Deeply conserved synteny resolves early events in vertebrate evolution.</title>
        <authorList>
            <person name="Simakov O."/>
            <person name="Marletaz F."/>
            <person name="Yue J.X."/>
            <person name="O'Connell B."/>
            <person name="Jenkins J."/>
            <person name="Brandt A."/>
            <person name="Calef R."/>
            <person name="Tung C.H."/>
            <person name="Huang T.K."/>
            <person name="Schmutz J."/>
            <person name="Satoh N."/>
            <person name="Yu J.K."/>
            <person name="Putnam N.H."/>
            <person name="Green R.E."/>
            <person name="Rokhsar D.S."/>
        </authorList>
    </citation>
    <scope>NUCLEOTIDE SEQUENCE [LARGE SCALE GENOMIC DNA]</scope>
    <source>
        <strain evidence="15">S238N-H82</strain>
    </source>
</reference>
<dbReference type="GeneID" id="118417804"/>
<comment type="similarity">
    <text evidence="4">Belongs to the MIEAP family.</text>
</comment>
<keyword evidence="15" id="KW-1185">Reference proteome</keyword>
<reference evidence="16" key="2">
    <citation type="submission" date="2025-08" db="UniProtKB">
        <authorList>
            <consortium name="RefSeq"/>
        </authorList>
    </citation>
    <scope>IDENTIFICATION</scope>
    <source>
        <strain evidence="16">S238N-H82</strain>
        <tissue evidence="16">Testes</tissue>
    </source>
</reference>
<feature type="region of interest" description="Disordered" evidence="13">
    <location>
        <begin position="34"/>
        <end position="59"/>
    </location>
</feature>
<name>A0A9J7LAY7_BRAFL</name>
<evidence type="ECO:0000313" key="15">
    <source>
        <dbReference type="Proteomes" id="UP000001554"/>
    </source>
</evidence>
<dbReference type="RefSeq" id="XP_035679468.1">
    <property type="nucleotide sequence ID" value="XM_035823575.1"/>
</dbReference>
<dbReference type="GO" id="GO:0035694">
    <property type="term" value="P:mitochondrial protein catabolic process"/>
    <property type="evidence" value="ECO:0007669"/>
    <property type="project" value="InterPro"/>
</dbReference>
<dbReference type="AlphaFoldDB" id="A0A9J7LAY7"/>
<evidence type="ECO:0000259" key="14">
    <source>
        <dbReference type="Pfam" id="PF16026"/>
    </source>
</evidence>